<accession>A0A0F9BIP6</accession>
<protein>
    <submittedName>
        <fullName evidence="1">Uncharacterized protein</fullName>
    </submittedName>
</protein>
<comment type="caution">
    <text evidence="1">The sequence shown here is derived from an EMBL/GenBank/DDBJ whole genome shotgun (WGS) entry which is preliminary data.</text>
</comment>
<proteinExistence type="predicted"/>
<organism evidence="1">
    <name type="scientific">marine sediment metagenome</name>
    <dbReference type="NCBI Taxonomy" id="412755"/>
    <lineage>
        <taxon>unclassified sequences</taxon>
        <taxon>metagenomes</taxon>
        <taxon>ecological metagenomes</taxon>
    </lineage>
</organism>
<dbReference type="EMBL" id="LAZR01051847">
    <property type="protein sequence ID" value="KKK84291.1"/>
    <property type="molecule type" value="Genomic_DNA"/>
</dbReference>
<dbReference type="AlphaFoldDB" id="A0A0F9BIP6"/>
<evidence type="ECO:0000313" key="1">
    <source>
        <dbReference type="EMBL" id="KKK84291.1"/>
    </source>
</evidence>
<reference evidence="1" key="1">
    <citation type="journal article" date="2015" name="Nature">
        <title>Complex archaea that bridge the gap between prokaryotes and eukaryotes.</title>
        <authorList>
            <person name="Spang A."/>
            <person name="Saw J.H."/>
            <person name="Jorgensen S.L."/>
            <person name="Zaremba-Niedzwiedzka K."/>
            <person name="Martijn J."/>
            <person name="Lind A.E."/>
            <person name="van Eijk R."/>
            <person name="Schleper C."/>
            <person name="Guy L."/>
            <person name="Ettema T.J."/>
        </authorList>
    </citation>
    <scope>NUCLEOTIDE SEQUENCE</scope>
</reference>
<sequence>MKKIIIGDHTYDIPDKVQFLINDLVKKNDRLGKGAKRAYAEGYREG</sequence>
<name>A0A0F9BIP6_9ZZZZ</name>
<gene>
    <name evidence="1" type="ORF">LCGC14_2784860</name>
</gene>